<evidence type="ECO:0000256" key="6">
    <source>
        <dbReference type="ARBA" id="ARBA00022840"/>
    </source>
</evidence>
<comment type="subcellular location">
    <subcellularLocation>
        <location evidence="1 10">Cytoplasm</location>
    </subcellularLocation>
</comment>
<dbReference type="GO" id="GO:0005524">
    <property type="term" value="F:ATP binding"/>
    <property type="evidence" value="ECO:0007669"/>
    <property type="project" value="UniProtKB-UniRule"/>
</dbReference>
<sequence length="326" mass="36103">MSKLKIGILYGGPSSEREISLLTGKAVFNNLDRAKYLPSLIEMTKDNKFILISKNIKRTVDFVGKDRKLFDIIFIALHGSPGEDGSVQGMFETLGIKYTGPNTLSSALCMNKVYAGLMYQVWKLPHPEFIDITAKYWKNFKKEILKAINSQVGYPCVIKPVDQGSAVGVSIIKTEEELIKAVNKTIKTFPWLMAQRFIKGQEATCGVLEKKGEAMALPPTHILPQLGKFYDFKSKYAVGGSTHVCPADFSEEINKQMQDYAIKAHLALSCRGMSRTDLFLSDDGKVYVIETNTIPGMTATSLFPEAAAKAGIPFVKMLDLIIEAVK</sequence>
<dbReference type="GO" id="GO:0046872">
    <property type="term" value="F:metal ion binding"/>
    <property type="evidence" value="ECO:0007669"/>
    <property type="project" value="UniProtKB-KW"/>
</dbReference>
<evidence type="ECO:0000256" key="10">
    <source>
        <dbReference type="HAMAP-Rule" id="MF_00047"/>
    </source>
</evidence>
<dbReference type="GO" id="GO:0009252">
    <property type="term" value="P:peptidoglycan biosynthetic process"/>
    <property type="evidence" value="ECO:0007669"/>
    <property type="project" value="UniProtKB-UniRule"/>
</dbReference>
<evidence type="ECO:0000256" key="8">
    <source>
        <dbReference type="ARBA" id="ARBA00022984"/>
    </source>
</evidence>
<feature type="active site" evidence="11">
    <location>
        <position position="301"/>
    </location>
</feature>
<dbReference type="InterPro" id="IPR005905">
    <property type="entry name" value="D_ala_D_ala"/>
</dbReference>
<keyword evidence="3 10" id="KW-0963">Cytoplasm</keyword>
<dbReference type="PROSITE" id="PS50975">
    <property type="entry name" value="ATP_GRASP"/>
    <property type="match status" value="1"/>
</dbReference>
<evidence type="ECO:0000256" key="2">
    <source>
        <dbReference type="ARBA" id="ARBA00010871"/>
    </source>
</evidence>
<dbReference type="HAMAP" id="MF_00047">
    <property type="entry name" value="Dala_Dala_lig"/>
    <property type="match status" value="1"/>
</dbReference>
<comment type="function">
    <text evidence="10">Cell wall formation.</text>
</comment>
<feature type="binding site" evidence="12">
    <location>
        <position position="290"/>
    </location>
    <ligand>
        <name>Mg(2+)</name>
        <dbReference type="ChEBI" id="CHEBI:18420"/>
        <label>1</label>
    </ligand>
</feature>
<organism evidence="15 16">
    <name type="scientific">Candidatus Magasanikbacteria bacterium RIFOXYD2_FULL_36_9</name>
    <dbReference type="NCBI Taxonomy" id="1798707"/>
    <lineage>
        <taxon>Bacteria</taxon>
        <taxon>Candidatus Magasanikiibacteriota</taxon>
    </lineage>
</organism>
<feature type="binding site" evidence="12">
    <location>
        <position position="290"/>
    </location>
    <ligand>
        <name>Mg(2+)</name>
        <dbReference type="ChEBI" id="CHEBI:18420"/>
        <label>2</label>
    </ligand>
</feature>
<dbReference type="InterPro" id="IPR011127">
    <property type="entry name" value="Dala_Dala_lig_N"/>
</dbReference>
<evidence type="ECO:0000313" key="16">
    <source>
        <dbReference type="Proteomes" id="UP000178490"/>
    </source>
</evidence>
<feature type="domain" description="ATP-grasp" evidence="14">
    <location>
        <begin position="116"/>
        <end position="323"/>
    </location>
</feature>
<keyword evidence="7 10" id="KW-0133">Cell shape</keyword>
<keyword evidence="6 13" id="KW-0067">ATP-binding</keyword>
<evidence type="ECO:0000256" key="13">
    <source>
        <dbReference type="PROSITE-ProRule" id="PRU00409"/>
    </source>
</evidence>
<reference evidence="15 16" key="1">
    <citation type="journal article" date="2016" name="Nat. Commun.">
        <title>Thousands of microbial genomes shed light on interconnected biogeochemical processes in an aquifer system.</title>
        <authorList>
            <person name="Anantharaman K."/>
            <person name="Brown C.T."/>
            <person name="Hug L.A."/>
            <person name="Sharon I."/>
            <person name="Castelle C.J."/>
            <person name="Probst A.J."/>
            <person name="Thomas B.C."/>
            <person name="Singh A."/>
            <person name="Wilkins M.J."/>
            <person name="Karaoz U."/>
            <person name="Brodie E.L."/>
            <person name="Williams K.H."/>
            <person name="Hubbard S.S."/>
            <person name="Banfield J.F."/>
        </authorList>
    </citation>
    <scope>NUCLEOTIDE SEQUENCE [LARGE SCALE GENOMIC DNA]</scope>
</reference>
<comment type="pathway">
    <text evidence="10">Cell wall biogenesis; peptidoglycan biosynthesis.</text>
</comment>
<accession>A0A1F6P1Q3</accession>
<evidence type="ECO:0000256" key="4">
    <source>
        <dbReference type="ARBA" id="ARBA00022598"/>
    </source>
</evidence>
<keyword evidence="4 10" id="KW-0436">Ligase</keyword>
<comment type="cofactor">
    <cofactor evidence="12">
        <name>Mg(2+)</name>
        <dbReference type="ChEBI" id="CHEBI:18420"/>
    </cofactor>
    <cofactor evidence="12">
        <name>Mn(2+)</name>
        <dbReference type="ChEBI" id="CHEBI:29035"/>
    </cofactor>
    <text evidence="12">Binds 2 magnesium or manganese ions per subunit.</text>
</comment>
<dbReference type="AlphaFoldDB" id="A0A1F6P1Q3"/>
<keyword evidence="8 10" id="KW-0573">Peptidoglycan synthesis</keyword>
<evidence type="ECO:0000256" key="11">
    <source>
        <dbReference type="PIRSR" id="PIRSR039102-1"/>
    </source>
</evidence>
<evidence type="ECO:0000256" key="3">
    <source>
        <dbReference type="ARBA" id="ARBA00022490"/>
    </source>
</evidence>
<dbReference type="SUPFAM" id="SSF56059">
    <property type="entry name" value="Glutathione synthetase ATP-binding domain-like"/>
    <property type="match status" value="1"/>
</dbReference>
<dbReference type="Pfam" id="PF07478">
    <property type="entry name" value="Dala_Dala_lig_C"/>
    <property type="match status" value="1"/>
</dbReference>
<evidence type="ECO:0000256" key="9">
    <source>
        <dbReference type="ARBA" id="ARBA00023316"/>
    </source>
</evidence>
<feature type="binding site" evidence="12">
    <location>
        <position position="277"/>
    </location>
    <ligand>
        <name>Mg(2+)</name>
        <dbReference type="ChEBI" id="CHEBI:18420"/>
        <label>1</label>
    </ligand>
</feature>
<dbReference type="PROSITE" id="PS00844">
    <property type="entry name" value="DALA_DALA_LIGASE_2"/>
    <property type="match status" value="1"/>
</dbReference>
<evidence type="ECO:0000259" key="14">
    <source>
        <dbReference type="PROSITE" id="PS50975"/>
    </source>
</evidence>
<gene>
    <name evidence="10" type="primary">ddl</name>
    <name evidence="15" type="ORF">A2537_00120</name>
</gene>
<comment type="caution">
    <text evidence="15">The sequence shown here is derived from an EMBL/GenBank/DDBJ whole genome shotgun (WGS) entry which is preliminary data.</text>
</comment>
<dbReference type="PANTHER" id="PTHR23132">
    <property type="entry name" value="D-ALANINE--D-ALANINE LIGASE"/>
    <property type="match status" value="1"/>
</dbReference>
<evidence type="ECO:0000313" key="15">
    <source>
        <dbReference type="EMBL" id="OGH90099.1"/>
    </source>
</evidence>
<dbReference type="InterPro" id="IPR013815">
    <property type="entry name" value="ATP_grasp_subdomain_1"/>
</dbReference>
<dbReference type="EC" id="6.3.2.4" evidence="10"/>
<dbReference type="InterPro" id="IPR011095">
    <property type="entry name" value="Dala_Dala_lig_C"/>
</dbReference>
<dbReference type="SUPFAM" id="SSF52440">
    <property type="entry name" value="PreATP-grasp domain"/>
    <property type="match status" value="1"/>
</dbReference>
<dbReference type="InterPro" id="IPR016185">
    <property type="entry name" value="PreATP-grasp_dom_sf"/>
</dbReference>
<feature type="binding site" evidence="12">
    <location>
        <position position="292"/>
    </location>
    <ligand>
        <name>Mg(2+)</name>
        <dbReference type="ChEBI" id="CHEBI:18420"/>
        <label>2</label>
    </ligand>
</feature>
<keyword evidence="12" id="KW-0479">Metal-binding</keyword>
<feature type="active site" evidence="11">
    <location>
        <position position="165"/>
    </location>
</feature>
<dbReference type="PANTHER" id="PTHR23132:SF23">
    <property type="entry name" value="D-ALANINE--D-ALANINE LIGASE B"/>
    <property type="match status" value="1"/>
</dbReference>
<dbReference type="Pfam" id="PF01820">
    <property type="entry name" value="Dala_Dala_lig_N"/>
    <property type="match status" value="2"/>
</dbReference>
<keyword evidence="5 13" id="KW-0547">Nucleotide-binding</keyword>
<dbReference type="GO" id="GO:0005737">
    <property type="term" value="C:cytoplasm"/>
    <property type="evidence" value="ECO:0007669"/>
    <property type="project" value="UniProtKB-SubCell"/>
</dbReference>
<name>A0A1F6P1Q3_9BACT</name>
<feature type="active site" evidence="11">
    <location>
        <position position="16"/>
    </location>
</feature>
<dbReference type="PROSITE" id="PS00843">
    <property type="entry name" value="DALA_DALA_LIGASE_1"/>
    <property type="match status" value="1"/>
</dbReference>
<keyword evidence="9 10" id="KW-0961">Cell wall biogenesis/degradation</keyword>
<proteinExistence type="inferred from homology"/>
<dbReference type="GO" id="GO:0071555">
    <property type="term" value="P:cell wall organization"/>
    <property type="evidence" value="ECO:0007669"/>
    <property type="project" value="UniProtKB-KW"/>
</dbReference>
<dbReference type="Proteomes" id="UP000178490">
    <property type="component" value="Unassembled WGS sequence"/>
</dbReference>
<dbReference type="NCBIfam" id="TIGR01205">
    <property type="entry name" value="D_ala_D_alaTIGR"/>
    <property type="match status" value="1"/>
</dbReference>
<dbReference type="UniPathway" id="UPA00219"/>
<evidence type="ECO:0000256" key="7">
    <source>
        <dbReference type="ARBA" id="ARBA00022960"/>
    </source>
</evidence>
<dbReference type="InterPro" id="IPR011761">
    <property type="entry name" value="ATP-grasp"/>
</dbReference>
<protein>
    <recommendedName>
        <fullName evidence="10">D-alanine--D-alanine ligase</fullName>
        <ecNumber evidence="10">6.3.2.4</ecNumber>
    </recommendedName>
    <alternativeName>
        <fullName evidence="10">D-Ala-D-Ala ligase</fullName>
    </alternativeName>
    <alternativeName>
        <fullName evidence="10">D-alanylalanine synthetase</fullName>
    </alternativeName>
</protein>
<keyword evidence="12" id="KW-0460">Magnesium</keyword>
<dbReference type="EMBL" id="MFRC01000008">
    <property type="protein sequence ID" value="OGH90099.1"/>
    <property type="molecule type" value="Genomic_DNA"/>
</dbReference>
<comment type="similarity">
    <text evidence="2 10">Belongs to the D-alanine--D-alanine ligase family.</text>
</comment>
<dbReference type="NCBIfam" id="NF002378">
    <property type="entry name" value="PRK01372.1"/>
    <property type="match status" value="1"/>
</dbReference>
<evidence type="ECO:0000256" key="1">
    <source>
        <dbReference type="ARBA" id="ARBA00004496"/>
    </source>
</evidence>
<dbReference type="GO" id="GO:0008716">
    <property type="term" value="F:D-alanine-D-alanine ligase activity"/>
    <property type="evidence" value="ECO:0007669"/>
    <property type="project" value="UniProtKB-UniRule"/>
</dbReference>
<dbReference type="InterPro" id="IPR000291">
    <property type="entry name" value="D-Ala_lig_Van_CS"/>
</dbReference>
<dbReference type="Gene3D" id="3.30.1490.20">
    <property type="entry name" value="ATP-grasp fold, A domain"/>
    <property type="match status" value="1"/>
</dbReference>
<evidence type="ECO:0000256" key="12">
    <source>
        <dbReference type="PIRSR" id="PIRSR039102-3"/>
    </source>
</evidence>
<keyword evidence="12" id="KW-0464">Manganese</keyword>
<dbReference type="PIRSF" id="PIRSF039102">
    <property type="entry name" value="Ddl/VanB"/>
    <property type="match status" value="1"/>
</dbReference>
<comment type="catalytic activity">
    <reaction evidence="10">
        <text>2 D-alanine + ATP = D-alanyl-D-alanine + ADP + phosphate + H(+)</text>
        <dbReference type="Rhea" id="RHEA:11224"/>
        <dbReference type="ChEBI" id="CHEBI:15378"/>
        <dbReference type="ChEBI" id="CHEBI:30616"/>
        <dbReference type="ChEBI" id="CHEBI:43474"/>
        <dbReference type="ChEBI" id="CHEBI:57416"/>
        <dbReference type="ChEBI" id="CHEBI:57822"/>
        <dbReference type="ChEBI" id="CHEBI:456216"/>
        <dbReference type="EC" id="6.3.2.4"/>
    </reaction>
</comment>
<evidence type="ECO:0000256" key="5">
    <source>
        <dbReference type="ARBA" id="ARBA00022741"/>
    </source>
</evidence>
<dbReference type="Gene3D" id="3.40.50.20">
    <property type="match status" value="1"/>
</dbReference>
<dbReference type="Gene3D" id="3.30.470.20">
    <property type="entry name" value="ATP-grasp fold, B domain"/>
    <property type="match status" value="1"/>
</dbReference>
<dbReference type="GO" id="GO:0008360">
    <property type="term" value="P:regulation of cell shape"/>
    <property type="evidence" value="ECO:0007669"/>
    <property type="project" value="UniProtKB-KW"/>
</dbReference>